<evidence type="ECO:0000256" key="1">
    <source>
        <dbReference type="SAM" id="MobiDB-lite"/>
    </source>
</evidence>
<evidence type="ECO:0000313" key="3">
    <source>
        <dbReference type="Proteomes" id="UP000324222"/>
    </source>
</evidence>
<keyword evidence="3" id="KW-1185">Reference proteome</keyword>
<dbReference type="EMBL" id="VSRR010101244">
    <property type="protein sequence ID" value="MPC95174.1"/>
    <property type="molecule type" value="Genomic_DNA"/>
</dbReference>
<proteinExistence type="predicted"/>
<dbReference type="Proteomes" id="UP000324222">
    <property type="component" value="Unassembled WGS sequence"/>
</dbReference>
<name>A0A5B7JS20_PORTR</name>
<evidence type="ECO:0000313" key="2">
    <source>
        <dbReference type="EMBL" id="MPC95174.1"/>
    </source>
</evidence>
<gene>
    <name evidence="2" type="ORF">E2C01_090373</name>
</gene>
<feature type="region of interest" description="Disordered" evidence="1">
    <location>
        <begin position="1"/>
        <end position="66"/>
    </location>
</feature>
<organism evidence="2 3">
    <name type="scientific">Portunus trituberculatus</name>
    <name type="common">Swimming crab</name>
    <name type="synonym">Neptunus trituberculatus</name>
    <dbReference type="NCBI Taxonomy" id="210409"/>
    <lineage>
        <taxon>Eukaryota</taxon>
        <taxon>Metazoa</taxon>
        <taxon>Ecdysozoa</taxon>
        <taxon>Arthropoda</taxon>
        <taxon>Crustacea</taxon>
        <taxon>Multicrustacea</taxon>
        <taxon>Malacostraca</taxon>
        <taxon>Eumalacostraca</taxon>
        <taxon>Eucarida</taxon>
        <taxon>Decapoda</taxon>
        <taxon>Pleocyemata</taxon>
        <taxon>Brachyura</taxon>
        <taxon>Eubrachyura</taxon>
        <taxon>Portunoidea</taxon>
        <taxon>Portunidae</taxon>
        <taxon>Portuninae</taxon>
        <taxon>Portunus</taxon>
    </lineage>
</organism>
<comment type="caution">
    <text evidence="2">The sequence shown here is derived from an EMBL/GenBank/DDBJ whole genome shotgun (WGS) entry which is preliminary data.</text>
</comment>
<protein>
    <submittedName>
        <fullName evidence="2">Uncharacterized protein</fullName>
    </submittedName>
</protein>
<accession>A0A5B7JS20</accession>
<sequence>MQLYNGAATRPHARGVKSHKRERKEMHAGGKEDSGGDGEGWRKETNTCITSEPDDASPRTPPSTHCSFVTVESTRWWW</sequence>
<feature type="compositionally biased region" description="Basic residues" evidence="1">
    <location>
        <begin position="11"/>
        <end position="22"/>
    </location>
</feature>
<feature type="compositionally biased region" description="Basic and acidic residues" evidence="1">
    <location>
        <begin position="23"/>
        <end position="45"/>
    </location>
</feature>
<reference evidence="2 3" key="1">
    <citation type="submission" date="2019-05" db="EMBL/GenBank/DDBJ databases">
        <title>Another draft genome of Portunus trituberculatus and its Hox gene families provides insights of decapod evolution.</title>
        <authorList>
            <person name="Jeong J.-H."/>
            <person name="Song I."/>
            <person name="Kim S."/>
            <person name="Choi T."/>
            <person name="Kim D."/>
            <person name="Ryu S."/>
            <person name="Kim W."/>
        </authorList>
    </citation>
    <scope>NUCLEOTIDE SEQUENCE [LARGE SCALE GENOMIC DNA]</scope>
    <source>
        <tissue evidence="2">Muscle</tissue>
    </source>
</reference>
<dbReference type="AlphaFoldDB" id="A0A5B7JS20"/>